<proteinExistence type="predicted"/>
<dbReference type="Proteomes" id="UP000192738">
    <property type="component" value="Unassembled WGS sequence"/>
</dbReference>
<dbReference type="OrthoDB" id="1930760at2"/>
<evidence type="ECO:0000313" key="2">
    <source>
        <dbReference type="Proteomes" id="UP000192738"/>
    </source>
</evidence>
<evidence type="ECO:0000313" key="1">
    <source>
        <dbReference type="EMBL" id="SMC63294.1"/>
    </source>
</evidence>
<dbReference type="EMBL" id="FWXI01000006">
    <property type="protein sequence ID" value="SMC63294.1"/>
    <property type="molecule type" value="Genomic_DNA"/>
</dbReference>
<organism evidence="1 2">
    <name type="scientific">Sporomusa malonica</name>
    <dbReference type="NCBI Taxonomy" id="112901"/>
    <lineage>
        <taxon>Bacteria</taxon>
        <taxon>Bacillati</taxon>
        <taxon>Bacillota</taxon>
        <taxon>Negativicutes</taxon>
        <taxon>Selenomonadales</taxon>
        <taxon>Sporomusaceae</taxon>
        <taxon>Sporomusa</taxon>
    </lineage>
</organism>
<reference evidence="1 2" key="1">
    <citation type="submission" date="2017-04" db="EMBL/GenBank/DDBJ databases">
        <authorList>
            <person name="Afonso C.L."/>
            <person name="Miller P.J."/>
            <person name="Scott M.A."/>
            <person name="Spackman E."/>
            <person name="Goraichik I."/>
            <person name="Dimitrov K.M."/>
            <person name="Suarez D.L."/>
            <person name="Swayne D.E."/>
        </authorList>
    </citation>
    <scope>NUCLEOTIDE SEQUENCE [LARGE SCALE GENOMIC DNA]</scope>
    <source>
        <strain evidence="1 2">DSM 5090</strain>
    </source>
</reference>
<name>A0A1W2ART0_9FIRM</name>
<gene>
    <name evidence="1" type="ORF">SAMN04488500_10666</name>
</gene>
<keyword evidence="2" id="KW-1185">Reference proteome</keyword>
<sequence>MAILTDQEAADLLNYESAEEMPGKVTSIFLPAVNEYLKSATGKDWGTTTETYTAIDPVAKMAAGILLARWFEGTEEVGKATGLGITGLIAQLGAKYQQELQA</sequence>
<accession>A0A1W2ART0</accession>
<protein>
    <recommendedName>
        <fullName evidence="3">Phage gp6-like head-tail connector protein</fullName>
    </recommendedName>
</protein>
<dbReference type="STRING" id="112901.SAMN04488500_10666"/>
<evidence type="ECO:0008006" key="3">
    <source>
        <dbReference type="Google" id="ProtNLM"/>
    </source>
</evidence>
<dbReference type="AlphaFoldDB" id="A0A1W2ART0"/>
<dbReference type="RefSeq" id="WP_084575291.1">
    <property type="nucleotide sequence ID" value="NZ_CP155572.1"/>
</dbReference>
<dbReference type="CDD" id="cd08054">
    <property type="entry name" value="gp6"/>
    <property type="match status" value="1"/>
</dbReference>